<proteinExistence type="predicted"/>
<gene>
    <name evidence="1" type="ORF">SDC9_162756</name>
</gene>
<sequence>MFQDLLIGTMGKCNIVKVIGLHEFVENIGTQHHCFGGGNREILVTVQLQMRFYDMPDKS</sequence>
<comment type="caution">
    <text evidence="1">The sequence shown here is derived from an EMBL/GenBank/DDBJ whole genome shotgun (WGS) entry which is preliminary data.</text>
</comment>
<dbReference type="AlphaFoldDB" id="A0A645FTK9"/>
<dbReference type="EMBL" id="VSSQ01062183">
    <property type="protein sequence ID" value="MPN15423.1"/>
    <property type="molecule type" value="Genomic_DNA"/>
</dbReference>
<protein>
    <submittedName>
        <fullName evidence="1">Uncharacterized protein</fullName>
    </submittedName>
</protein>
<organism evidence="1">
    <name type="scientific">bioreactor metagenome</name>
    <dbReference type="NCBI Taxonomy" id="1076179"/>
    <lineage>
        <taxon>unclassified sequences</taxon>
        <taxon>metagenomes</taxon>
        <taxon>ecological metagenomes</taxon>
    </lineage>
</organism>
<name>A0A645FTK9_9ZZZZ</name>
<evidence type="ECO:0000313" key="1">
    <source>
        <dbReference type="EMBL" id="MPN15423.1"/>
    </source>
</evidence>
<reference evidence="1" key="1">
    <citation type="submission" date="2019-08" db="EMBL/GenBank/DDBJ databases">
        <authorList>
            <person name="Kucharzyk K."/>
            <person name="Murdoch R.W."/>
            <person name="Higgins S."/>
            <person name="Loffler F."/>
        </authorList>
    </citation>
    <scope>NUCLEOTIDE SEQUENCE</scope>
</reference>
<accession>A0A645FTK9</accession>